<sequence length="74" mass="8547">MKRLKSHKGRRALYDKDTFTSSTDKHSSRTLIPCLYILSLSLAKVSRSCYARSISMASRSFQLCENAARWSWSR</sequence>
<reference evidence="1" key="1">
    <citation type="submission" date="2022-11" db="EMBL/GenBank/DDBJ databases">
        <authorList>
            <person name="Petersen C."/>
        </authorList>
    </citation>
    <scope>NUCLEOTIDE SEQUENCE</scope>
    <source>
        <strain evidence="1">IBT 19713</strain>
    </source>
</reference>
<accession>A0A9W9PAT9</accession>
<dbReference type="GeneID" id="83200751"/>
<dbReference type="Proteomes" id="UP001150941">
    <property type="component" value="Unassembled WGS sequence"/>
</dbReference>
<organism evidence="1 2">
    <name type="scientific">Penicillium chermesinum</name>
    <dbReference type="NCBI Taxonomy" id="63820"/>
    <lineage>
        <taxon>Eukaryota</taxon>
        <taxon>Fungi</taxon>
        <taxon>Dikarya</taxon>
        <taxon>Ascomycota</taxon>
        <taxon>Pezizomycotina</taxon>
        <taxon>Eurotiomycetes</taxon>
        <taxon>Eurotiomycetidae</taxon>
        <taxon>Eurotiales</taxon>
        <taxon>Aspergillaceae</taxon>
        <taxon>Penicillium</taxon>
    </lineage>
</organism>
<protein>
    <submittedName>
        <fullName evidence="1">Uncharacterized protein</fullName>
    </submittedName>
</protein>
<proteinExistence type="predicted"/>
<dbReference type="AlphaFoldDB" id="A0A9W9PAT9"/>
<reference evidence="1" key="2">
    <citation type="journal article" date="2023" name="IMA Fungus">
        <title>Comparative genomic study of the Penicillium genus elucidates a diverse pangenome and 15 lateral gene transfer events.</title>
        <authorList>
            <person name="Petersen C."/>
            <person name="Sorensen T."/>
            <person name="Nielsen M.R."/>
            <person name="Sondergaard T.E."/>
            <person name="Sorensen J.L."/>
            <person name="Fitzpatrick D.A."/>
            <person name="Frisvad J.C."/>
            <person name="Nielsen K.L."/>
        </authorList>
    </citation>
    <scope>NUCLEOTIDE SEQUENCE</scope>
    <source>
        <strain evidence="1">IBT 19713</strain>
    </source>
</reference>
<dbReference type="EMBL" id="JAPQKS010000003">
    <property type="protein sequence ID" value="KAJ5239532.1"/>
    <property type="molecule type" value="Genomic_DNA"/>
</dbReference>
<dbReference type="RefSeq" id="XP_058332451.1">
    <property type="nucleotide sequence ID" value="XM_058473448.1"/>
</dbReference>
<evidence type="ECO:0000313" key="2">
    <source>
        <dbReference type="Proteomes" id="UP001150941"/>
    </source>
</evidence>
<name>A0A9W9PAT9_9EURO</name>
<gene>
    <name evidence="1" type="ORF">N7468_004151</name>
</gene>
<comment type="caution">
    <text evidence="1">The sequence shown here is derived from an EMBL/GenBank/DDBJ whole genome shotgun (WGS) entry which is preliminary data.</text>
</comment>
<keyword evidence="2" id="KW-1185">Reference proteome</keyword>
<evidence type="ECO:0000313" key="1">
    <source>
        <dbReference type="EMBL" id="KAJ5239532.1"/>
    </source>
</evidence>